<accession>A0A0F9H783</accession>
<proteinExistence type="predicted"/>
<sequence length="196" mass="22539">GQLRFNKGEPQPPSAEYHGVQGYYFRPEADKKVAQFRIDGFTFSRLKPYTYWEEMFGEAKELWGMYSGIAQPEAVTRLAVRYINHINIPLPIDDLSDYFTASPKAPDNIQGVIRGFLSKVIVYDQEMDVATNIVQALEKSTKPDKHITVVLDIDSFKRGDFNVSNGEMWDIFANLHNTKNQIFFNSITDETVRLFE</sequence>
<reference evidence="1" key="1">
    <citation type="journal article" date="2015" name="Nature">
        <title>Complex archaea that bridge the gap between prokaryotes and eukaryotes.</title>
        <authorList>
            <person name="Spang A."/>
            <person name="Saw J.H."/>
            <person name="Jorgensen S.L."/>
            <person name="Zaremba-Niedzwiedzka K."/>
            <person name="Martijn J."/>
            <person name="Lind A.E."/>
            <person name="van Eijk R."/>
            <person name="Schleper C."/>
            <person name="Guy L."/>
            <person name="Ettema T.J."/>
        </authorList>
    </citation>
    <scope>NUCLEOTIDE SEQUENCE</scope>
</reference>
<dbReference type="NCBIfam" id="TIGR04255">
    <property type="entry name" value="sporadTIGR04255"/>
    <property type="match status" value="1"/>
</dbReference>
<protein>
    <submittedName>
        <fullName evidence="1">Uncharacterized protein</fullName>
    </submittedName>
</protein>
<dbReference type="InterPro" id="IPR026349">
    <property type="entry name" value="CHP04255"/>
</dbReference>
<comment type="caution">
    <text evidence="1">The sequence shown here is derived from an EMBL/GenBank/DDBJ whole genome shotgun (WGS) entry which is preliminary data.</text>
</comment>
<dbReference type="AlphaFoldDB" id="A0A0F9H783"/>
<feature type="non-terminal residue" evidence="1">
    <location>
        <position position="1"/>
    </location>
</feature>
<name>A0A0F9H783_9ZZZZ</name>
<evidence type="ECO:0000313" key="1">
    <source>
        <dbReference type="EMBL" id="KKM06900.1"/>
    </source>
</evidence>
<dbReference type="EMBL" id="LAZR01015891">
    <property type="protein sequence ID" value="KKM06900.1"/>
    <property type="molecule type" value="Genomic_DNA"/>
</dbReference>
<gene>
    <name evidence="1" type="ORF">LCGC14_1739310</name>
</gene>
<organism evidence="1">
    <name type="scientific">marine sediment metagenome</name>
    <dbReference type="NCBI Taxonomy" id="412755"/>
    <lineage>
        <taxon>unclassified sequences</taxon>
        <taxon>metagenomes</taxon>
        <taxon>ecological metagenomes</taxon>
    </lineage>
</organism>